<evidence type="ECO:0000256" key="7">
    <source>
        <dbReference type="HAMAP-Rule" id="MF_00736"/>
    </source>
</evidence>
<dbReference type="InterPro" id="IPR020785">
    <property type="entry name" value="Ribosomal_uL11_CS"/>
</dbReference>
<dbReference type="GO" id="GO:0022625">
    <property type="term" value="C:cytosolic large ribosomal subunit"/>
    <property type="evidence" value="ECO:0007669"/>
    <property type="project" value="TreeGrafter"/>
</dbReference>
<dbReference type="InterPro" id="IPR036796">
    <property type="entry name" value="Ribosomal_uL11_N_sf"/>
</dbReference>
<dbReference type="GO" id="GO:0070180">
    <property type="term" value="F:large ribosomal subunit rRNA binding"/>
    <property type="evidence" value="ECO:0007669"/>
    <property type="project" value="UniProtKB-UniRule"/>
</dbReference>
<dbReference type="Pfam" id="PF03946">
    <property type="entry name" value="Ribosomal_L11_N"/>
    <property type="match status" value="1"/>
</dbReference>
<dbReference type="NCBIfam" id="TIGR01632">
    <property type="entry name" value="L11_bact"/>
    <property type="match status" value="1"/>
</dbReference>
<keyword evidence="5 7" id="KW-0689">Ribosomal protein</keyword>
<evidence type="ECO:0000256" key="9">
    <source>
        <dbReference type="RuleBase" id="RU003979"/>
    </source>
</evidence>
<keyword evidence="2 7" id="KW-0488">Methylation</keyword>
<dbReference type="SUPFAM" id="SSF46906">
    <property type="entry name" value="Ribosomal protein L11, C-terminal domain"/>
    <property type="match status" value="1"/>
</dbReference>
<feature type="domain" description="Large ribosomal subunit protein uL11 C-terminal" evidence="10">
    <location>
        <begin position="71"/>
        <end position="139"/>
    </location>
</feature>
<protein>
    <recommendedName>
        <fullName evidence="7">Large ribosomal subunit protein uL11</fullName>
    </recommendedName>
</protein>
<dbReference type="SMART" id="SM00649">
    <property type="entry name" value="RL11"/>
    <property type="match status" value="1"/>
</dbReference>
<dbReference type="SUPFAM" id="SSF54747">
    <property type="entry name" value="Ribosomal L11/L12e N-terminal domain"/>
    <property type="match status" value="1"/>
</dbReference>
<reference evidence="12" key="1">
    <citation type="submission" date="2023-05" db="EMBL/GenBank/DDBJ databases">
        <title>Mariniplasma microaerophilum sp. nov., a novel anaerobic mollicute isolated from terrestrial mud volcano, Taman Peninsula, Russia.</title>
        <authorList>
            <person name="Khomyakova M.A."/>
            <person name="Merkel A.Y."/>
            <person name="Slobodkin A.I."/>
        </authorList>
    </citation>
    <scope>NUCLEOTIDE SEQUENCE</scope>
    <source>
        <strain evidence="12">M4Ah</strain>
    </source>
</reference>
<evidence type="ECO:0000259" key="10">
    <source>
        <dbReference type="Pfam" id="PF00298"/>
    </source>
</evidence>
<keyword evidence="3 7" id="KW-0699">rRNA-binding</keyword>
<evidence type="ECO:0000256" key="1">
    <source>
        <dbReference type="ARBA" id="ARBA00010537"/>
    </source>
</evidence>
<sequence length="141" mass="15017">MAKKVVKVVKLQIPGGKANPAPPVGPALGQAQVNIPAFCSQFNEATKDSMGFVIPVVISVYDDRTFSFVTKTPPASDLLKKAANIKSGASNAKKDKVGTITSQQVREIAEKKMPDLNAYNVEAAMKIIEGTARNMGITIKD</sequence>
<dbReference type="InterPro" id="IPR006519">
    <property type="entry name" value="Ribosomal_uL11_bac-typ"/>
</dbReference>
<evidence type="ECO:0000256" key="2">
    <source>
        <dbReference type="ARBA" id="ARBA00022481"/>
    </source>
</evidence>
<comment type="PTM">
    <text evidence="7 9">One or more lysine residues are methylated.</text>
</comment>
<dbReference type="Proteomes" id="UP001431532">
    <property type="component" value="Unassembled WGS sequence"/>
</dbReference>
<dbReference type="RefSeq" id="WP_282839950.1">
    <property type="nucleotide sequence ID" value="NZ_JASCXW010000031.1"/>
</dbReference>
<dbReference type="PANTHER" id="PTHR11661">
    <property type="entry name" value="60S RIBOSOMAL PROTEIN L12"/>
    <property type="match status" value="1"/>
</dbReference>
<evidence type="ECO:0000256" key="3">
    <source>
        <dbReference type="ARBA" id="ARBA00022730"/>
    </source>
</evidence>
<evidence type="ECO:0000256" key="6">
    <source>
        <dbReference type="ARBA" id="ARBA00023274"/>
    </source>
</evidence>
<dbReference type="GO" id="GO:0003735">
    <property type="term" value="F:structural constituent of ribosome"/>
    <property type="evidence" value="ECO:0007669"/>
    <property type="project" value="InterPro"/>
</dbReference>
<dbReference type="InterPro" id="IPR000911">
    <property type="entry name" value="Ribosomal_uL11"/>
</dbReference>
<dbReference type="PANTHER" id="PTHR11661:SF1">
    <property type="entry name" value="LARGE RIBOSOMAL SUBUNIT PROTEIN UL11M"/>
    <property type="match status" value="1"/>
</dbReference>
<dbReference type="Gene3D" id="3.30.1550.10">
    <property type="entry name" value="Ribosomal protein L11/L12, N-terminal domain"/>
    <property type="match status" value="1"/>
</dbReference>
<dbReference type="InterPro" id="IPR036769">
    <property type="entry name" value="Ribosomal_uL11_C_sf"/>
</dbReference>
<dbReference type="GO" id="GO:0006412">
    <property type="term" value="P:translation"/>
    <property type="evidence" value="ECO:0007669"/>
    <property type="project" value="UniProtKB-UniRule"/>
</dbReference>
<comment type="caution">
    <text evidence="12">The sequence shown here is derived from an EMBL/GenBank/DDBJ whole genome shotgun (WGS) entry which is preliminary data.</text>
</comment>
<dbReference type="EMBL" id="JASCXW010000031">
    <property type="protein sequence ID" value="MDI6453517.1"/>
    <property type="molecule type" value="Genomic_DNA"/>
</dbReference>
<keyword evidence="13" id="KW-1185">Reference proteome</keyword>
<dbReference type="Pfam" id="PF00298">
    <property type="entry name" value="Ribosomal_L11"/>
    <property type="match status" value="1"/>
</dbReference>
<dbReference type="AlphaFoldDB" id="A0AAW6U6G0"/>
<evidence type="ECO:0000313" key="13">
    <source>
        <dbReference type="Proteomes" id="UP001431532"/>
    </source>
</evidence>
<proteinExistence type="inferred from homology"/>
<dbReference type="Gene3D" id="1.10.10.250">
    <property type="entry name" value="Ribosomal protein L11, C-terminal domain"/>
    <property type="match status" value="1"/>
</dbReference>
<dbReference type="HAMAP" id="MF_00736">
    <property type="entry name" value="Ribosomal_uL11"/>
    <property type="match status" value="1"/>
</dbReference>
<evidence type="ECO:0000256" key="4">
    <source>
        <dbReference type="ARBA" id="ARBA00022884"/>
    </source>
</evidence>
<dbReference type="InterPro" id="IPR020783">
    <property type="entry name" value="Ribosomal_uL11_C"/>
</dbReference>
<evidence type="ECO:0000256" key="5">
    <source>
        <dbReference type="ARBA" id="ARBA00022980"/>
    </source>
</evidence>
<feature type="domain" description="Large ribosomal subunit protein uL11 N-terminal" evidence="11">
    <location>
        <begin position="9"/>
        <end position="66"/>
    </location>
</feature>
<dbReference type="FunFam" id="3.30.1550.10:FF:000005">
    <property type="entry name" value="50S ribosomal protein L11"/>
    <property type="match status" value="1"/>
</dbReference>
<dbReference type="CDD" id="cd00349">
    <property type="entry name" value="Ribosomal_L11"/>
    <property type="match status" value="1"/>
</dbReference>
<evidence type="ECO:0000256" key="8">
    <source>
        <dbReference type="RuleBase" id="RU003978"/>
    </source>
</evidence>
<comment type="subunit">
    <text evidence="7">Part of the ribosomal stalk of the 50S ribosomal subunit. Interacts with L10 and the large rRNA to form the base of the stalk. L10 forms an elongated spine to which L12 dimers bind in a sequential fashion forming a multimeric L10(L12)X complex.</text>
</comment>
<evidence type="ECO:0000259" key="11">
    <source>
        <dbReference type="Pfam" id="PF03946"/>
    </source>
</evidence>
<accession>A0AAW6U6G0</accession>
<keyword evidence="4 7" id="KW-0694">RNA-binding</keyword>
<keyword evidence="6 7" id="KW-0687">Ribonucleoprotein</keyword>
<name>A0AAW6U6G0_9MOLU</name>
<comment type="similarity">
    <text evidence="1 7 8">Belongs to the universal ribosomal protein uL11 family.</text>
</comment>
<dbReference type="PROSITE" id="PS00359">
    <property type="entry name" value="RIBOSOMAL_L11"/>
    <property type="match status" value="1"/>
</dbReference>
<comment type="function">
    <text evidence="7 9">Forms part of the ribosomal stalk which helps the ribosome interact with GTP-bound translation factors.</text>
</comment>
<dbReference type="InterPro" id="IPR020784">
    <property type="entry name" value="Ribosomal_uL11_N"/>
</dbReference>
<organism evidence="12 13">
    <name type="scientific">Peloplasma aerotolerans</name>
    <dbReference type="NCBI Taxonomy" id="3044389"/>
    <lineage>
        <taxon>Bacteria</taxon>
        <taxon>Bacillati</taxon>
        <taxon>Mycoplasmatota</taxon>
        <taxon>Mollicutes</taxon>
        <taxon>Acholeplasmatales</taxon>
        <taxon>Acholeplasmataceae</taxon>
        <taxon>Peloplasma</taxon>
    </lineage>
</organism>
<dbReference type="FunFam" id="1.10.10.250:FF:000001">
    <property type="entry name" value="50S ribosomal protein L11"/>
    <property type="match status" value="1"/>
</dbReference>
<evidence type="ECO:0000313" key="12">
    <source>
        <dbReference type="EMBL" id="MDI6453517.1"/>
    </source>
</evidence>
<gene>
    <name evidence="7 12" type="primary">rplK</name>
    <name evidence="12" type="ORF">QJ521_08055</name>
</gene>